<evidence type="ECO:0000313" key="10">
    <source>
        <dbReference type="Proteomes" id="UP000729913"/>
    </source>
</evidence>
<organism evidence="9 10">
    <name type="scientific">Cotesia typhae</name>
    <dbReference type="NCBI Taxonomy" id="2053667"/>
    <lineage>
        <taxon>Eukaryota</taxon>
        <taxon>Metazoa</taxon>
        <taxon>Ecdysozoa</taxon>
        <taxon>Arthropoda</taxon>
        <taxon>Hexapoda</taxon>
        <taxon>Insecta</taxon>
        <taxon>Pterygota</taxon>
        <taxon>Neoptera</taxon>
        <taxon>Endopterygota</taxon>
        <taxon>Hymenoptera</taxon>
        <taxon>Apocrita</taxon>
        <taxon>Ichneumonoidea</taxon>
        <taxon>Braconidae</taxon>
        <taxon>Microgastrinae</taxon>
        <taxon>Cotesia</taxon>
    </lineage>
</organism>
<comment type="similarity">
    <text evidence="8">Belongs to the insect chemoreceptor superfamily. Gustatory receptor (GR) family.</text>
</comment>
<evidence type="ECO:0000256" key="4">
    <source>
        <dbReference type="ARBA" id="ARBA00022989"/>
    </source>
</evidence>
<dbReference type="AlphaFoldDB" id="A0A8J5QLR6"/>
<evidence type="ECO:0000256" key="1">
    <source>
        <dbReference type="ARBA" id="ARBA00004651"/>
    </source>
</evidence>
<keyword evidence="3 8" id="KW-0812">Transmembrane</keyword>
<feature type="transmembrane region" description="Helical" evidence="8">
    <location>
        <begin position="255"/>
        <end position="274"/>
    </location>
</feature>
<feature type="transmembrane region" description="Helical" evidence="8">
    <location>
        <begin position="286"/>
        <end position="305"/>
    </location>
</feature>
<dbReference type="GO" id="GO:0030425">
    <property type="term" value="C:dendrite"/>
    <property type="evidence" value="ECO:0007669"/>
    <property type="project" value="TreeGrafter"/>
</dbReference>
<dbReference type="GO" id="GO:0005886">
    <property type="term" value="C:plasma membrane"/>
    <property type="evidence" value="ECO:0007669"/>
    <property type="project" value="UniProtKB-SubCell"/>
</dbReference>
<comment type="function">
    <text evidence="8">Gustatory receptor which mediates acceptance or avoidance behavior, depending on its substrates.</text>
</comment>
<accession>A0A8J5QLR6</accession>
<name>A0A8J5QLR6_9HYME</name>
<comment type="subcellular location">
    <subcellularLocation>
        <location evidence="1 8">Cell membrane</location>
        <topology evidence="1 8">Multi-pass membrane protein</topology>
    </subcellularLocation>
</comment>
<evidence type="ECO:0000256" key="5">
    <source>
        <dbReference type="ARBA" id="ARBA00023136"/>
    </source>
</evidence>
<dbReference type="InterPro" id="IPR013604">
    <property type="entry name" value="7TM_chemorcpt"/>
</dbReference>
<gene>
    <name evidence="9" type="ORF">G9C98_005453</name>
</gene>
<dbReference type="GO" id="GO:0007635">
    <property type="term" value="P:chemosensory behavior"/>
    <property type="evidence" value="ECO:0007669"/>
    <property type="project" value="TreeGrafter"/>
</dbReference>
<proteinExistence type="inferred from homology"/>
<evidence type="ECO:0000256" key="2">
    <source>
        <dbReference type="ARBA" id="ARBA00022475"/>
    </source>
</evidence>
<dbReference type="GO" id="GO:0043025">
    <property type="term" value="C:neuronal cell body"/>
    <property type="evidence" value="ECO:0007669"/>
    <property type="project" value="TreeGrafter"/>
</dbReference>
<dbReference type="GO" id="GO:0030424">
    <property type="term" value="C:axon"/>
    <property type="evidence" value="ECO:0007669"/>
    <property type="project" value="TreeGrafter"/>
</dbReference>
<keyword evidence="7 8" id="KW-0807">Transducer</keyword>
<sequence>MQPINFVKTTTKSNNWRNGVYRFFLLVQHFINKIVGLSPWTLDTSKNYQNQEVISKFSWIGSLYNGFVTSLITAFDYYYQMDGFIDEDLTNNDKDDTVDDSDEPQSKSMISVINRLNIIDKKLNQCTNFEPSRISSYLIFLVNIAISCGIMLLIALNSSVRKMISEITPAIISSWVIVQYTLLLIVVEERFKIVNSIIYKMGDFGSDSIRKPTLLLVNVSILRDSICQNIDIIKSAYVELCDICEQITHFFGIPILVSIMYFSQGGIYILYDIIKSSLKEKPAKPIHYSIMLIYFVWIVVLFLVLTSSVSRTTSESKKTGKIISLLTDRCPMNPKVKEQMAKFSNDLLHFDVKFSACGIVPLDRTLLGTIMGTVATYLVIVIQ</sequence>
<evidence type="ECO:0000313" key="9">
    <source>
        <dbReference type="EMBL" id="KAG8035030.1"/>
    </source>
</evidence>
<feature type="non-terminal residue" evidence="9">
    <location>
        <position position="383"/>
    </location>
</feature>
<dbReference type="Proteomes" id="UP000729913">
    <property type="component" value="Unassembled WGS sequence"/>
</dbReference>
<dbReference type="EMBL" id="JAAOIC020000065">
    <property type="protein sequence ID" value="KAG8035030.1"/>
    <property type="molecule type" value="Genomic_DNA"/>
</dbReference>
<comment type="caution">
    <text evidence="9">The sequence shown here is derived from an EMBL/GenBank/DDBJ whole genome shotgun (WGS) entry which is preliminary data.</text>
</comment>
<keyword evidence="4 8" id="KW-1133">Transmembrane helix</keyword>
<dbReference type="OrthoDB" id="6366728at2759"/>
<reference evidence="9" key="1">
    <citation type="submission" date="2020-03" db="EMBL/GenBank/DDBJ databases">
        <authorList>
            <person name="Chebbi M.A."/>
            <person name="Drezen J.M."/>
        </authorList>
    </citation>
    <scope>NUCLEOTIDE SEQUENCE</scope>
    <source>
        <tissue evidence="9">Whole body</tissue>
    </source>
</reference>
<feature type="transmembrane region" description="Helical" evidence="8">
    <location>
        <begin position="134"/>
        <end position="155"/>
    </location>
</feature>
<protein>
    <recommendedName>
        <fullName evidence="8">Gustatory receptor</fullName>
    </recommendedName>
</protein>
<dbReference type="PANTHER" id="PTHR21143">
    <property type="entry name" value="INVERTEBRATE GUSTATORY RECEPTOR"/>
    <property type="match status" value="1"/>
</dbReference>
<keyword evidence="6 8" id="KW-0675">Receptor</keyword>
<comment type="caution">
    <text evidence="8">Lacks conserved residue(s) required for the propagation of feature annotation.</text>
</comment>
<keyword evidence="2 8" id="KW-1003">Cell membrane</keyword>
<dbReference type="GO" id="GO:0050909">
    <property type="term" value="P:sensory perception of taste"/>
    <property type="evidence" value="ECO:0007669"/>
    <property type="project" value="InterPro"/>
</dbReference>
<keyword evidence="10" id="KW-1185">Reference proteome</keyword>
<reference evidence="9" key="2">
    <citation type="submission" date="2021-04" db="EMBL/GenBank/DDBJ databases">
        <title>Genome-wide patterns of bracovirus chromosomal integration into multiple host tissues during parasitism.</title>
        <authorList>
            <person name="Chebbi M.A.C."/>
        </authorList>
    </citation>
    <scope>NUCLEOTIDE SEQUENCE</scope>
    <source>
        <tissue evidence="9">Whole body</tissue>
    </source>
</reference>
<dbReference type="GO" id="GO:0007165">
    <property type="term" value="P:signal transduction"/>
    <property type="evidence" value="ECO:0007669"/>
    <property type="project" value="UniProtKB-KW"/>
</dbReference>
<evidence type="ECO:0000256" key="6">
    <source>
        <dbReference type="ARBA" id="ARBA00023170"/>
    </source>
</evidence>
<dbReference type="GO" id="GO:0008049">
    <property type="term" value="P:male courtship behavior"/>
    <property type="evidence" value="ECO:0007669"/>
    <property type="project" value="TreeGrafter"/>
</dbReference>
<evidence type="ECO:0000256" key="3">
    <source>
        <dbReference type="ARBA" id="ARBA00022692"/>
    </source>
</evidence>
<dbReference type="PANTHER" id="PTHR21143:SF134">
    <property type="entry name" value="GUSTATORY RECEPTOR"/>
    <property type="match status" value="1"/>
</dbReference>
<evidence type="ECO:0000256" key="7">
    <source>
        <dbReference type="ARBA" id="ARBA00023224"/>
    </source>
</evidence>
<keyword evidence="5 8" id="KW-0472">Membrane</keyword>
<feature type="transmembrane region" description="Helical" evidence="8">
    <location>
        <begin position="167"/>
        <end position="187"/>
    </location>
</feature>
<evidence type="ECO:0000256" key="8">
    <source>
        <dbReference type="RuleBase" id="RU363108"/>
    </source>
</evidence>
<dbReference type="Pfam" id="PF08395">
    <property type="entry name" value="7tm_7"/>
    <property type="match status" value="1"/>
</dbReference>